<dbReference type="OrthoDB" id="2621811at2"/>
<feature type="transmembrane region" description="Helical" evidence="1">
    <location>
        <begin position="49"/>
        <end position="67"/>
    </location>
</feature>
<proteinExistence type="predicted"/>
<reference evidence="2 3" key="1">
    <citation type="submission" date="2019-04" db="EMBL/GenBank/DDBJ databases">
        <title>Cohnella sp. nov. isolated from preserved vegetables.</title>
        <authorList>
            <person name="Lin S.-Y."/>
            <person name="Hung M.-H."/>
            <person name="Young C.-C."/>
        </authorList>
    </citation>
    <scope>NUCLEOTIDE SEQUENCE [LARGE SCALE GENOMIC DNA]</scope>
    <source>
        <strain evidence="2 3">CC-MHH1044</strain>
    </source>
</reference>
<protein>
    <submittedName>
        <fullName evidence="2">Uncharacterized protein</fullName>
    </submittedName>
</protein>
<comment type="caution">
    <text evidence="2">The sequence shown here is derived from an EMBL/GenBank/DDBJ whole genome shotgun (WGS) entry which is preliminary data.</text>
</comment>
<keyword evidence="1" id="KW-1133">Transmembrane helix</keyword>
<evidence type="ECO:0000313" key="2">
    <source>
        <dbReference type="EMBL" id="THF81677.1"/>
    </source>
</evidence>
<evidence type="ECO:0000256" key="1">
    <source>
        <dbReference type="SAM" id="Phobius"/>
    </source>
</evidence>
<keyword evidence="3" id="KW-1185">Reference proteome</keyword>
<dbReference type="AlphaFoldDB" id="A0A4S4C7C1"/>
<dbReference type="Proteomes" id="UP000310636">
    <property type="component" value="Unassembled WGS sequence"/>
</dbReference>
<organism evidence="2 3">
    <name type="scientific">Cohnella fermenti</name>
    <dbReference type="NCBI Taxonomy" id="2565925"/>
    <lineage>
        <taxon>Bacteria</taxon>
        <taxon>Bacillati</taxon>
        <taxon>Bacillota</taxon>
        <taxon>Bacilli</taxon>
        <taxon>Bacillales</taxon>
        <taxon>Paenibacillaceae</taxon>
        <taxon>Cohnella</taxon>
    </lineage>
</organism>
<keyword evidence="1" id="KW-0812">Transmembrane</keyword>
<dbReference type="RefSeq" id="WP_136369273.1">
    <property type="nucleotide sequence ID" value="NZ_SSOB01000008.1"/>
</dbReference>
<evidence type="ECO:0000313" key="3">
    <source>
        <dbReference type="Proteomes" id="UP000310636"/>
    </source>
</evidence>
<dbReference type="EMBL" id="SSOB01000008">
    <property type="protein sequence ID" value="THF81677.1"/>
    <property type="molecule type" value="Genomic_DNA"/>
</dbReference>
<sequence length="291" mass="31898">MSPSNPEWYEELREEPVRTAGFTERLAWAIREEAQAGNRKGRIAWGKTLSYSAAIVGAAVIVLFSFLSKEAASPSPAGASPIASAAAGADAAEEVDAIAAKPEPTDEEWRRLTAADTTLVGGKQWIGTQSDEEGTAFVVWKVSHESAGNESISLGVNLWKWDDPDWSTAKLRWSTKQAGSTSLMKQNGVYYTVASNKYAAREDYMIVDNNAFGGENGKMYPYSLGIVIDPRIREVKIVSAAERPSIPVQLMEADGETYWFALLPSGGREYTIEWLDADGRAVYTETRYYSS</sequence>
<accession>A0A4S4C7C1</accession>
<name>A0A4S4C7C1_9BACL</name>
<keyword evidence="1" id="KW-0472">Membrane</keyword>
<gene>
    <name evidence="2" type="ORF">E6C55_08075</name>
</gene>